<protein>
    <submittedName>
        <fullName evidence="1">Zn-dependent protease</fullName>
    </submittedName>
</protein>
<evidence type="ECO:0000313" key="1">
    <source>
        <dbReference type="EMBL" id="RDB65309.1"/>
    </source>
</evidence>
<keyword evidence="1" id="KW-0378">Hydrolase</keyword>
<dbReference type="GO" id="GO:0006508">
    <property type="term" value="P:proteolysis"/>
    <property type="evidence" value="ECO:0007669"/>
    <property type="project" value="UniProtKB-KW"/>
</dbReference>
<evidence type="ECO:0000313" key="2">
    <source>
        <dbReference type="Proteomes" id="UP000254000"/>
    </source>
</evidence>
<dbReference type="GeneID" id="78359669"/>
<sequence>MHRMTDREFESAVEEALANIPERFLEALENVAVVVEDEPDDYHFDILDEPDCRGASIRDDELLGLYDGVSLPDRADGYDGDLPDVITVFKGPHERCFGSRTELVAEIGKTVVHEIGHYFGIDDARLREMGY</sequence>
<name>A0A369M350_9ACTN</name>
<dbReference type="EMBL" id="PPTS01000004">
    <property type="protein sequence ID" value="RDB65309.1"/>
    <property type="molecule type" value="Genomic_DNA"/>
</dbReference>
<dbReference type="Gene3D" id="3.30.2010.20">
    <property type="match status" value="1"/>
</dbReference>
<dbReference type="GO" id="GO:0008233">
    <property type="term" value="F:peptidase activity"/>
    <property type="evidence" value="ECO:0007669"/>
    <property type="project" value="UniProtKB-KW"/>
</dbReference>
<reference evidence="1 2" key="1">
    <citation type="journal article" date="2018" name="Elife">
        <title>Discovery and characterization of a prevalent human gut bacterial enzyme sufficient for the inactivation of a family of plant toxins.</title>
        <authorList>
            <person name="Koppel N."/>
            <person name="Bisanz J.E."/>
            <person name="Pandelia M.E."/>
            <person name="Turnbaugh P.J."/>
            <person name="Balskus E.P."/>
        </authorList>
    </citation>
    <scope>NUCLEOTIDE SEQUENCE [LARGE SCALE GENOMIC DNA]</scope>
    <source>
        <strain evidence="1 2">3C</strain>
    </source>
</reference>
<dbReference type="Pfam" id="PF06262">
    <property type="entry name" value="Zincin_1"/>
    <property type="match status" value="1"/>
</dbReference>
<proteinExistence type="predicted"/>
<dbReference type="CDD" id="cd12952">
    <property type="entry name" value="MMP_ACEL2062"/>
    <property type="match status" value="1"/>
</dbReference>
<dbReference type="OrthoDB" id="9806895at2"/>
<dbReference type="RefSeq" id="WP_015540336.1">
    <property type="nucleotide sequence ID" value="NZ_CABMMS010000004.1"/>
</dbReference>
<keyword evidence="1" id="KW-0645">Protease</keyword>
<dbReference type="InterPro" id="IPR010428">
    <property type="entry name" value="Zincin_1"/>
</dbReference>
<dbReference type="AlphaFoldDB" id="A0A369M350"/>
<keyword evidence="2" id="KW-1185">Reference proteome</keyword>
<accession>A0A369M350</accession>
<comment type="caution">
    <text evidence="1">The sequence shown here is derived from an EMBL/GenBank/DDBJ whole genome shotgun (WGS) entry which is preliminary data.</text>
</comment>
<dbReference type="InterPro" id="IPR038555">
    <property type="entry name" value="Zincin_1_sf"/>
</dbReference>
<dbReference type="SUPFAM" id="SSF55486">
    <property type="entry name" value="Metalloproteases ('zincins'), catalytic domain"/>
    <property type="match status" value="1"/>
</dbReference>
<organism evidence="1 2">
    <name type="scientific">Gordonibacter pamelaeae</name>
    <dbReference type="NCBI Taxonomy" id="471189"/>
    <lineage>
        <taxon>Bacteria</taxon>
        <taxon>Bacillati</taxon>
        <taxon>Actinomycetota</taxon>
        <taxon>Coriobacteriia</taxon>
        <taxon>Eggerthellales</taxon>
        <taxon>Eggerthellaceae</taxon>
        <taxon>Gordonibacter</taxon>
    </lineage>
</organism>
<dbReference type="Proteomes" id="UP000254000">
    <property type="component" value="Unassembled WGS sequence"/>
</dbReference>
<gene>
    <name evidence="1" type="ORF">C1877_08200</name>
</gene>